<dbReference type="EMBL" id="PKUR01000002">
    <property type="protein sequence ID" value="PLW86933.1"/>
    <property type="molecule type" value="Genomic_DNA"/>
</dbReference>
<sequence>MQPSLVLSCSVALQGLFPSRSFGNEVFIGGIFFHGYNFDPRGYAACDGQLLSIASYGALFALYGTTYGGDGRTAFGLPDMRGRTVVGEGAGAGLTSRQLGVKLGSELVREAL</sequence>
<accession>A0AAP8MFJ5</accession>
<name>A0AAP8MFJ5_9GAMM</name>
<evidence type="ECO:0000313" key="2">
    <source>
        <dbReference type="EMBL" id="PLW86933.1"/>
    </source>
</evidence>
<evidence type="ECO:0000259" key="1">
    <source>
        <dbReference type="Pfam" id="PF07484"/>
    </source>
</evidence>
<reference evidence="2 3" key="1">
    <citation type="submission" date="2018-01" db="EMBL/GenBank/DDBJ databases">
        <title>The draft genome sequence of Halioglobus japonicus S1-36.</title>
        <authorList>
            <person name="Du Z.-J."/>
            <person name="Shi M.-J."/>
        </authorList>
    </citation>
    <scope>NUCLEOTIDE SEQUENCE [LARGE SCALE GENOMIC DNA]</scope>
    <source>
        <strain evidence="2 3">S1-36</strain>
    </source>
</reference>
<organism evidence="2 3">
    <name type="scientific">Halioglobus japonicus</name>
    <dbReference type="NCBI Taxonomy" id="930805"/>
    <lineage>
        <taxon>Bacteria</taxon>
        <taxon>Pseudomonadati</taxon>
        <taxon>Pseudomonadota</taxon>
        <taxon>Gammaproteobacteria</taxon>
        <taxon>Cellvibrionales</taxon>
        <taxon>Halieaceae</taxon>
        <taxon>Halioglobus</taxon>
    </lineage>
</organism>
<dbReference type="InterPro" id="IPR011083">
    <property type="entry name" value="Phage_tail_collar_dom"/>
</dbReference>
<feature type="domain" description="Phage tail collar" evidence="1">
    <location>
        <begin position="29"/>
        <end position="85"/>
    </location>
</feature>
<dbReference type="AlphaFoldDB" id="A0AAP8MFJ5"/>
<dbReference type="InterPro" id="IPR037053">
    <property type="entry name" value="Phage_tail_collar_dom_sf"/>
</dbReference>
<gene>
    <name evidence="2" type="ORF">C0029_05935</name>
</gene>
<comment type="caution">
    <text evidence="2">The sequence shown here is derived from an EMBL/GenBank/DDBJ whole genome shotgun (WGS) entry which is preliminary data.</text>
</comment>
<dbReference type="Gene3D" id="3.90.1340.10">
    <property type="entry name" value="Phage tail collar domain"/>
    <property type="match status" value="1"/>
</dbReference>
<dbReference type="Pfam" id="PF07484">
    <property type="entry name" value="Collar"/>
    <property type="match status" value="1"/>
</dbReference>
<dbReference type="Proteomes" id="UP000235162">
    <property type="component" value="Unassembled WGS sequence"/>
</dbReference>
<keyword evidence="3" id="KW-1185">Reference proteome</keyword>
<dbReference type="SUPFAM" id="SSF88874">
    <property type="entry name" value="Receptor-binding domain of short tail fibre protein gp12"/>
    <property type="match status" value="1"/>
</dbReference>
<evidence type="ECO:0000313" key="3">
    <source>
        <dbReference type="Proteomes" id="UP000235162"/>
    </source>
</evidence>
<protein>
    <recommendedName>
        <fullName evidence="1">Phage tail collar domain-containing protein</fullName>
    </recommendedName>
</protein>
<proteinExistence type="predicted"/>